<keyword evidence="6" id="KW-1015">Disulfide bond</keyword>
<dbReference type="Pfam" id="PF07657">
    <property type="entry name" value="MNNL"/>
    <property type="match status" value="1"/>
</dbReference>
<evidence type="ECO:0000313" key="12">
    <source>
        <dbReference type="Proteomes" id="UP001159428"/>
    </source>
</evidence>
<organism evidence="11 12">
    <name type="scientific">Pocillopora meandrina</name>
    <dbReference type="NCBI Taxonomy" id="46732"/>
    <lineage>
        <taxon>Eukaryota</taxon>
        <taxon>Metazoa</taxon>
        <taxon>Cnidaria</taxon>
        <taxon>Anthozoa</taxon>
        <taxon>Hexacorallia</taxon>
        <taxon>Scleractinia</taxon>
        <taxon>Astrocoeniina</taxon>
        <taxon>Pocilloporidae</taxon>
        <taxon>Pocillopora</taxon>
    </lineage>
</organism>
<comment type="caution">
    <text evidence="11">The sequence shown here is derived from an EMBL/GenBank/DDBJ whole genome shotgun (WGS) entry which is preliminary data.</text>
</comment>
<feature type="domain" description="DSL" evidence="10">
    <location>
        <begin position="140"/>
        <end position="205"/>
    </location>
</feature>
<evidence type="ECO:0000256" key="4">
    <source>
        <dbReference type="ARBA" id="ARBA00022737"/>
    </source>
</evidence>
<dbReference type="Pfam" id="PF01414">
    <property type="entry name" value="DSL"/>
    <property type="match status" value="2"/>
</dbReference>
<evidence type="ECO:0000313" key="11">
    <source>
        <dbReference type="EMBL" id="CAH3042207.1"/>
    </source>
</evidence>
<gene>
    <name evidence="11" type="ORF">PMEA_00028686</name>
</gene>
<name>A0AAU9W2P7_9CNID</name>
<keyword evidence="9" id="KW-0472">Membrane</keyword>
<protein>
    <recommendedName>
        <fullName evidence="10">DSL domain-containing protein</fullName>
    </recommendedName>
</protein>
<evidence type="ECO:0000256" key="7">
    <source>
        <dbReference type="ARBA" id="ARBA00023180"/>
    </source>
</evidence>
<evidence type="ECO:0000256" key="2">
    <source>
        <dbReference type="ARBA" id="ARBA00022536"/>
    </source>
</evidence>
<evidence type="ECO:0000256" key="9">
    <source>
        <dbReference type="SAM" id="Phobius"/>
    </source>
</evidence>
<dbReference type="GO" id="GO:0007219">
    <property type="term" value="P:Notch signaling pathway"/>
    <property type="evidence" value="ECO:0007669"/>
    <property type="project" value="InterPro"/>
</dbReference>
<dbReference type="Gene3D" id="2.10.25.140">
    <property type="match status" value="2"/>
</dbReference>
<evidence type="ECO:0000256" key="1">
    <source>
        <dbReference type="ARBA" id="ARBA00022473"/>
    </source>
</evidence>
<keyword evidence="4" id="KW-0677">Repeat</keyword>
<dbReference type="InterPro" id="IPR011651">
    <property type="entry name" value="Notch_ligand_N"/>
</dbReference>
<dbReference type="Gene3D" id="2.60.40.3510">
    <property type="match status" value="1"/>
</dbReference>
<dbReference type="SMART" id="SM00051">
    <property type="entry name" value="DSL"/>
    <property type="match status" value="1"/>
</dbReference>
<feature type="non-terminal residue" evidence="11">
    <location>
        <position position="1"/>
    </location>
</feature>
<keyword evidence="7" id="KW-0325">Glycoprotein</keyword>
<dbReference type="GO" id="GO:0016020">
    <property type="term" value="C:membrane"/>
    <property type="evidence" value="ECO:0007669"/>
    <property type="project" value="UniProtKB-SubCell"/>
</dbReference>
<dbReference type="Proteomes" id="UP001159428">
    <property type="component" value="Unassembled WGS sequence"/>
</dbReference>
<feature type="region of interest" description="Disordered" evidence="8">
    <location>
        <begin position="451"/>
        <end position="482"/>
    </location>
</feature>
<keyword evidence="5 9" id="KW-1133">Transmembrane helix</keyword>
<keyword evidence="12" id="KW-1185">Reference proteome</keyword>
<feature type="transmembrane region" description="Helical" evidence="9">
    <location>
        <begin position="396"/>
        <end position="417"/>
    </location>
</feature>
<evidence type="ECO:0000256" key="8">
    <source>
        <dbReference type="SAM" id="MobiDB-lite"/>
    </source>
</evidence>
<proteinExistence type="predicted"/>
<evidence type="ECO:0000256" key="3">
    <source>
        <dbReference type="ARBA" id="ARBA00022692"/>
    </source>
</evidence>
<sequence>GYCCGWGLLSIKLVNYKNPGSTLFNGECCDTVGWCLDQCENYFKFCVTALGSLKTCNLGSTETKVLGNDDFSFPGVGGSLGTNLQNPLTYNFSSWQGSTVVVEVWDDDGSQIVGKLHDFVDKYTLTITRDADPDPKFVTQEIKTLCGKRSCMTVTVTLHCATSYLVPDCGMYCVSRNDSLGHYHCNYTAGRKECDEGWYDPSTDCVKKKKVCASRNDSSGHYSCDPVSGEKFCLDGWTGDNCTQGNGSLKWTRESEEQVKRELISTINKFCMKHLRPCQITTNATLNRTVFNMSHVVLKVVHGLDGKVYVRCKVKIPMNVPHVPSSGYLPSVVLKRIILESKTPLEKNLDAKIVTVKEIGWDQPNPSPVKPSSASSSIIRTITVQPTTRQTHYPSFLPYFLVGLCLLAGLIVIVAFYRRSKLRQARVLPEPECPTEEELLVLPNRKSIVRPFSAPTGTTRRDNFHNDSQLLHESSEGSSRRQKYVTFRSESRLHELNNLYVKSLNNNKDSVDTCHEEKNLFLSFERLQELTLPGVFIKDKDEHP</sequence>
<evidence type="ECO:0000256" key="6">
    <source>
        <dbReference type="ARBA" id="ARBA00023157"/>
    </source>
</evidence>
<reference evidence="11 12" key="1">
    <citation type="submission" date="2022-05" db="EMBL/GenBank/DDBJ databases">
        <authorList>
            <consortium name="Genoscope - CEA"/>
            <person name="William W."/>
        </authorList>
    </citation>
    <scope>NUCLEOTIDE SEQUENCE [LARGE SCALE GENOMIC DNA]</scope>
</reference>
<keyword evidence="1" id="KW-0217">Developmental protein</keyword>
<dbReference type="AlphaFoldDB" id="A0AAU9W2P7"/>
<dbReference type="InterPro" id="IPR001774">
    <property type="entry name" value="DSL"/>
</dbReference>
<dbReference type="EMBL" id="CALNXJ010000006">
    <property type="protein sequence ID" value="CAH3042207.1"/>
    <property type="molecule type" value="Genomic_DNA"/>
</dbReference>
<keyword evidence="3 9" id="KW-0812">Transmembrane</keyword>
<accession>A0AAU9W2P7</accession>
<evidence type="ECO:0000256" key="5">
    <source>
        <dbReference type="ARBA" id="ARBA00022989"/>
    </source>
</evidence>
<evidence type="ECO:0000259" key="10">
    <source>
        <dbReference type="SMART" id="SM00051"/>
    </source>
</evidence>
<keyword evidence="2" id="KW-0245">EGF-like domain</keyword>